<accession>A0A2J6N655</accession>
<evidence type="ECO:0008006" key="6">
    <source>
        <dbReference type="Google" id="ProtNLM"/>
    </source>
</evidence>
<feature type="region of interest" description="Disordered" evidence="1">
    <location>
        <begin position="116"/>
        <end position="135"/>
    </location>
</feature>
<sequence>MPMVQISTERISAEKVSEIPPPMMRYNTQLNVTKISEDPHTGIGAYEFRISLLSDPMVVNIVITGKVRIQAQNQDEIKEIFTKKSNEERANFVAGLVLPHLMGTLILISRELQVPPPLPMAPPPPQKTKEDFHSI</sequence>
<reference evidence="3" key="3">
    <citation type="submission" date="2020-10" db="EMBL/GenBank/DDBJ databases">
        <title>Fervidococcus fontis strain 3639Fd - the first crenarchaeon capable of growth on lipids.</title>
        <authorList>
            <person name="Kochetkova T.V."/>
            <person name="Elcheninov A.G."/>
            <person name="Toschakov S.V."/>
            <person name="Kublanov I.V."/>
        </authorList>
    </citation>
    <scope>NUCLEOTIDE SEQUENCE</scope>
    <source>
        <strain evidence="3">3639Fd</strain>
    </source>
</reference>
<dbReference type="Proteomes" id="UP000652307">
    <property type="component" value="Unassembled WGS sequence"/>
</dbReference>
<evidence type="ECO:0000313" key="2">
    <source>
        <dbReference type="EMBL" id="HEW63718.1"/>
    </source>
</evidence>
<evidence type="ECO:0000313" key="4">
    <source>
        <dbReference type="EMBL" id="PMB75420.1"/>
    </source>
</evidence>
<organism evidence="4 5">
    <name type="scientific">Fervidicoccus fontis</name>
    <dbReference type="NCBI Taxonomy" id="683846"/>
    <lineage>
        <taxon>Archaea</taxon>
        <taxon>Thermoproteota</taxon>
        <taxon>Thermoprotei</taxon>
        <taxon>Fervidicoccales</taxon>
        <taxon>Fervidicoccaceae</taxon>
        <taxon>Fervidicoccus</taxon>
    </lineage>
</organism>
<dbReference type="Proteomes" id="UP000237153">
    <property type="component" value="Unassembled WGS sequence"/>
</dbReference>
<dbReference type="RefSeq" id="WP_148683618.1">
    <property type="nucleotide sequence ID" value="NZ_JADEZV010000002.1"/>
</dbReference>
<dbReference type="Proteomes" id="UP000886076">
    <property type="component" value="Unassembled WGS sequence"/>
</dbReference>
<evidence type="ECO:0000313" key="3">
    <source>
        <dbReference type="EMBL" id="MBE9391330.1"/>
    </source>
</evidence>
<name>A0A2J6N655_9CREN</name>
<gene>
    <name evidence="4" type="ORF">C0188_03240</name>
    <name evidence="2" type="ORF">ENO39_01480</name>
    <name evidence="3" type="ORF">IOK49_04490</name>
</gene>
<dbReference type="GeneID" id="12449843"/>
<protein>
    <recommendedName>
        <fullName evidence="6">Preprotein translocase subunit SecB</fullName>
    </recommendedName>
</protein>
<proteinExistence type="predicted"/>
<dbReference type="EMBL" id="PNIM01000015">
    <property type="protein sequence ID" value="PMB75420.1"/>
    <property type="molecule type" value="Genomic_DNA"/>
</dbReference>
<dbReference type="EMBL" id="DSFH01000025">
    <property type="protein sequence ID" value="HEW63718.1"/>
    <property type="molecule type" value="Genomic_DNA"/>
</dbReference>
<evidence type="ECO:0000256" key="1">
    <source>
        <dbReference type="SAM" id="MobiDB-lite"/>
    </source>
</evidence>
<comment type="caution">
    <text evidence="4">The sequence shown here is derived from an EMBL/GenBank/DDBJ whole genome shotgun (WGS) entry which is preliminary data.</text>
</comment>
<reference evidence="2" key="2">
    <citation type="journal article" date="2020" name="mSystems">
        <title>Genome- and Community-Level Interaction Insights into Carbon Utilization and Element Cycling Functions of Hydrothermarchaeota in Hydrothermal Sediment.</title>
        <authorList>
            <person name="Zhou Z."/>
            <person name="Liu Y."/>
            <person name="Xu W."/>
            <person name="Pan J."/>
            <person name="Luo Z.H."/>
            <person name="Li M."/>
        </authorList>
    </citation>
    <scope>NUCLEOTIDE SEQUENCE [LARGE SCALE GENOMIC DNA]</scope>
    <source>
        <strain evidence="2">SpSt-1261</strain>
    </source>
</reference>
<reference evidence="4 5" key="1">
    <citation type="submission" date="2018-01" db="EMBL/GenBank/DDBJ databases">
        <title>Metagenomic assembled genomes from two thermal pools in the Uzon Caldera, Kamchatka, Russia.</title>
        <authorList>
            <person name="Wilkins L."/>
            <person name="Ettinger C."/>
        </authorList>
    </citation>
    <scope>NUCLEOTIDE SEQUENCE [LARGE SCALE GENOMIC DNA]</scope>
    <source>
        <strain evidence="4">ZAV-06</strain>
    </source>
</reference>
<evidence type="ECO:0000313" key="5">
    <source>
        <dbReference type="Proteomes" id="UP000237153"/>
    </source>
</evidence>
<feature type="compositionally biased region" description="Pro residues" evidence="1">
    <location>
        <begin position="116"/>
        <end position="126"/>
    </location>
</feature>
<dbReference type="EMBL" id="JADEZV010000002">
    <property type="protein sequence ID" value="MBE9391330.1"/>
    <property type="molecule type" value="Genomic_DNA"/>
</dbReference>
<dbReference type="AlphaFoldDB" id="A0A2J6N655"/>